<reference evidence="2 3" key="1">
    <citation type="journal article" date="2014" name="PLoS ONE">
        <title>Global Analysis of Gene Expression Profiles in Physic Nut (Jatropha curcas L.) Seedlings Exposed to Salt Stress.</title>
        <authorList>
            <person name="Zhang L."/>
            <person name="Zhang C."/>
            <person name="Wu P."/>
            <person name="Chen Y."/>
            <person name="Li M."/>
            <person name="Jiang H."/>
            <person name="Wu G."/>
        </authorList>
    </citation>
    <scope>NUCLEOTIDE SEQUENCE [LARGE SCALE GENOMIC DNA]</scope>
    <source>
        <strain evidence="3">cv. GZQX0401</strain>
        <tissue evidence="2">Young leaves</tissue>
    </source>
</reference>
<evidence type="ECO:0000313" key="2">
    <source>
        <dbReference type="EMBL" id="KDP39945.1"/>
    </source>
</evidence>
<name>A0A067L618_JATCU</name>
<accession>A0A067L618</accession>
<keyword evidence="3" id="KW-1185">Reference proteome</keyword>
<feature type="compositionally biased region" description="Acidic residues" evidence="1">
    <location>
        <begin position="32"/>
        <end position="44"/>
    </location>
</feature>
<dbReference type="EMBL" id="KK914336">
    <property type="protein sequence ID" value="KDP39945.1"/>
    <property type="molecule type" value="Genomic_DNA"/>
</dbReference>
<dbReference type="PANTHER" id="PTHR38221">
    <property type="entry name" value="BNAA04G14260D PROTEIN"/>
    <property type="match status" value="1"/>
</dbReference>
<evidence type="ECO:0000313" key="3">
    <source>
        <dbReference type="Proteomes" id="UP000027138"/>
    </source>
</evidence>
<dbReference type="AlphaFoldDB" id="A0A067L618"/>
<gene>
    <name evidence="2" type="ORF">JCGZ_03476</name>
</gene>
<feature type="region of interest" description="Disordered" evidence="1">
    <location>
        <begin position="32"/>
        <end position="52"/>
    </location>
</feature>
<dbReference type="PANTHER" id="PTHR38221:SF1">
    <property type="entry name" value="OVULE PROTEIN"/>
    <property type="match status" value="1"/>
</dbReference>
<dbReference type="Proteomes" id="UP000027138">
    <property type="component" value="Unassembled WGS sequence"/>
</dbReference>
<sequence>MENDDPFASIAKLCHISSSQEEHLRRCRFAGELEDDSLSDDEPGDIPVASTGIMMVSPPESFEESETDDNLPLDSDIFHTPAEEATLAATPKQQQAVAVNNPDDRSVEGVANDKSLAAVDGNYTDDSRAVDLGRDTDLGFSATVELTERIAIDSEPVSSPGANRAHDSEVIRGESINFRIMKRVLAPSDCLCKSPVTRSNTVDKHLGSMNLELCLGFEAEKILDRVVKSTEKLKSRSKKSELLDENMVLDTSRDTLGTGTEILGKSVENLNFEGISPDNYLKSVQNHQIGEEVTVGDLEFHEGSSAKKKLDFDIRSSESHSQENTAVLGFNEDGVEGRSKEIKDSEADKLCKISKRYSIVNSPEKQNANKPKSIDDIEKFRYVGPTGVNSSKKRKIGRARRALPLSLRGNNRKIYTDSIVLNVLSILTKDYNCDPSLNNLSVLEAAKRRGMTFP</sequence>
<dbReference type="OrthoDB" id="833787at2759"/>
<organism evidence="2 3">
    <name type="scientific">Jatropha curcas</name>
    <name type="common">Barbados nut</name>
    <dbReference type="NCBI Taxonomy" id="180498"/>
    <lineage>
        <taxon>Eukaryota</taxon>
        <taxon>Viridiplantae</taxon>
        <taxon>Streptophyta</taxon>
        <taxon>Embryophyta</taxon>
        <taxon>Tracheophyta</taxon>
        <taxon>Spermatophyta</taxon>
        <taxon>Magnoliopsida</taxon>
        <taxon>eudicotyledons</taxon>
        <taxon>Gunneridae</taxon>
        <taxon>Pentapetalae</taxon>
        <taxon>rosids</taxon>
        <taxon>fabids</taxon>
        <taxon>Malpighiales</taxon>
        <taxon>Euphorbiaceae</taxon>
        <taxon>Crotonoideae</taxon>
        <taxon>Jatropheae</taxon>
        <taxon>Jatropha</taxon>
    </lineage>
</organism>
<protein>
    <submittedName>
        <fullName evidence="2">Uncharacterized protein</fullName>
    </submittedName>
</protein>
<proteinExistence type="predicted"/>
<evidence type="ECO:0000256" key="1">
    <source>
        <dbReference type="SAM" id="MobiDB-lite"/>
    </source>
</evidence>